<evidence type="ECO:0000256" key="1">
    <source>
        <dbReference type="SAM" id="MobiDB-lite"/>
    </source>
</evidence>
<feature type="region of interest" description="Disordered" evidence="1">
    <location>
        <begin position="103"/>
        <end position="122"/>
    </location>
</feature>
<accession>A0AAN6J0R3</accession>
<sequence length="122" mass="14242">MDNVLAKKTRYDEGLSTKPRPKALADGPVVQDILRYLWVHDEFDYQHPRMRVQLTLAVYVLHYLGLRPGELVEFSAHTGSNQGLWYKDLMVFAYPDTAGRARSVVQPTIRNRKNRRDREDLE</sequence>
<reference evidence="2" key="1">
    <citation type="submission" date="2021-12" db="EMBL/GenBank/DDBJ databases">
        <title>Black yeast isolated from Biological Soil Crust.</title>
        <authorList>
            <person name="Kurbessoian T."/>
        </authorList>
    </citation>
    <scope>NUCLEOTIDE SEQUENCE</scope>
    <source>
        <strain evidence="2">CCFEE 5208</strain>
    </source>
</reference>
<dbReference type="Proteomes" id="UP001168146">
    <property type="component" value="Unassembled WGS sequence"/>
</dbReference>
<dbReference type="PANTHER" id="PTHR37535:SF4">
    <property type="entry name" value="FLUG DOMAIN-CONTAINING PROTEIN"/>
    <property type="match status" value="1"/>
</dbReference>
<gene>
    <name evidence="2" type="ORF">LTR82_017446</name>
</gene>
<evidence type="ECO:0000313" key="2">
    <source>
        <dbReference type="EMBL" id="KAK0303698.1"/>
    </source>
</evidence>
<protein>
    <submittedName>
        <fullName evidence="2">Uncharacterized protein</fullName>
    </submittedName>
</protein>
<proteinExistence type="predicted"/>
<dbReference type="EMBL" id="JASUXU010000141">
    <property type="protein sequence ID" value="KAK0303698.1"/>
    <property type="molecule type" value="Genomic_DNA"/>
</dbReference>
<name>A0AAN6J0R3_9PEZI</name>
<dbReference type="AlphaFoldDB" id="A0AAN6J0R3"/>
<dbReference type="PANTHER" id="PTHR37535">
    <property type="entry name" value="FLUG DOMAIN PROTEIN"/>
    <property type="match status" value="1"/>
</dbReference>
<evidence type="ECO:0000313" key="3">
    <source>
        <dbReference type="Proteomes" id="UP001168146"/>
    </source>
</evidence>
<comment type="caution">
    <text evidence="2">The sequence shown here is derived from an EMBL/GenBank/DDBJ whole genome shotgun (WGS) entry which is preliminary data.</text>
</comment>
<organism evidence="2 3">
    <name type="scientific">Friedmanniomyces endolithicus</name>
    <dbReference type="NCBI Taxonomy" id="329885"/>
    <lineage>
        <taxon>Eukaryota</taxon>
        <taxon>Fungi</taxon>
        <taxon>Dikarya</taxon>
        <taxon>Ascomycota</taxon>
        <taxon>Pezizomycotina</taxon>
        <taxon>Dothideomycetes</taxon>
        <taxon>Dothideomycetidae</taxon>
        <taxon>Mycosphaerellales</taxon>
        <taxon>Teratosphaeriaceae</taxon>
        <taxon>Friedmanniomyces</taxon>
    </lineage>
</organism>